<keyword evidence="2" id="KW-0472">Membrane</keyword>
<proteinExistence type="predicted"/>
<keyword evidence="2" id="KW-1133">Transmembrane helix</keyword>
<keyword evidence="4" id="KW-1185">Reference proteome</keyword>
<evidence type="ECO:0000313" key="4">
    <source>
        <dbReference type="Proteomes" id="UP001596025"/>
    </source>
</evidence>
<dbReference type="RefSeq" id="WP_387987879.1">
    <property type="nucleotide sequence ID" value="NZ_JBHSGR010000006.1"/>
</dbReference>
<evidence type="ECO:0000256" key="2">
    <source>
        <dbReference type="SAM" id="Phobius"/>
    </source>
</evidence>
<organism evidence="3 4">
    <name type="scientific">Geodermatophilus arenarius</name>
    <dbReference type="NCBI Taxonomy" id="1137990"/>
    <lineage>
        <taxon>Bacteria</taxon>
        <taxon>Bacillati</taxon>
        <taxon>Actinomycetota</taxon>
        <taxon>Actinomycetes</taxon>
        <taxon>Geodermatophilales</taxon>
        <taxon>Geodermatophilaceae</taxon>
        <taxon>Geodermatophilus</taxon>
    </lineage>
</organism>
<evidence type="ECO:0000313" key="3">
    <source>
        <dbReference type="EMBL" id="MFC4693155.1"/>
    </source>
</evidence>
<comment type="caution">
    <text evidence="3">The sequence shown here is derived from an EMBL/GenBank/DDBJ whole genome shotgun (WGS) entry which is preliminary data.</text>
</comment>
<protein>
    <submittedName>
        <fullName evidence="3">Uncharacterized protein</fullName>
    </submittedName>
</protein>
<feature type="transmembrane region" description="Helical" evidence="2">
    <location>
        <begin position="32"/>
        <end position="50"/>
    </location>
</feature>
<dbReference type="Proteomes" id="UP001596025">
    <property type="component" value="Unassembled WGS sequence"/>
</dbReference>
<feature type="compositionally biased region" description="Basic and acidic residues" evidence="1">
    <location>
        <begin position="59"/>
        <end position="68"/>
    </location>
</feature>
<name>A0ABV9LI34_9ACTN</name>
<feature type="compositionally biased region" description="Basic and acidic residues" evidence="1">
    <location>
        <begin position="102"/>
        <end position="120"/>
    </location>
</feature>
<keyword evidence="2" id="KW-0812">Transmembrane</keyword>
<feature type="region of interest" description="Disordered" evidence="1">
    <location>
        <begin position="58"/>
        <end position="120"/>
    </location>
</feature>
<evidence type="ECO:0000256" key="1">
    <source>
        <dbReference type="SAM" id="MobiDB-lite"/>
    </source>
</evidence>
<reference evidence="4" key="1">
    <citation type="journal article" date="2019" name="Int. J. Syst. Evol. Microbiol.">
        <title>The Global Catalogue of Microorganisms (GCM) 10K type strain sequencing project: providing services to taxonomists for standard genome sequencing and annotation.</title>
        <authorList>
            <consortium name="The Broad Institute Genomics Platform"/>
            <consortium name="The Broad Institute Genome Sequencing Center for Infectious Disease"/>
            <person name="Wu L."/>
            <person name="Ma J."/>
        </authorList>
    </citation>
    <scope>NUCLEOTIDE SEQUENCE [LARGE SCALE GENOMIC DNA]</scope>
    <source>
        <strain evidence="4">CCUG 62763</strain>
    </source>
</reference>
<feature type="compositionally biased region" description="Basic and acidic residues" evidence="1">
    <location>
        <begin position="81"/>
        <end position="96"/>
    </location>
</feature>
<sequence>MTTGLVSGALAGAVLAAEEQLPEDVGKSGPFGLFLTLVLLLAVFLLVRSMNRHLKRIPRSFEPEDDHPQVVVPDTPAELVDPPRRPGQDLLDDLRRAPRAIEGPKRSAPGRDDRTDPPAR</sequence>
<gene>
    <name evidence="3" type="ORF">ACFO3M_07125</name>
</gene>
<dbReference type="EMBL" id="JBHSGR010000006">
    <property type="protein sequence ID" value="MFC4693155.1"/>
    <property type="molecule type" value="Genomic_DNA"/>
</dbReference>
<accession>A0ABV9LI34</accession>